<reference evidence="1 2" key="1">
    <citation type="journal article" date="2017" name="Front. Microbiol.">
        <title>Labilibaculum manganireducens gen. nov., sp. nov. and Labilibaculum filiforme sp. nov., Novel Bacteroidetes Isolated from Subsurface Sediments of the Baltic Sea.</title>
        <authorList>
            <person name="Vandieken V."/>
            <person name="Marshall I.P."/>
            <person name="Niemann H."/>
            <person name="Engelen B."/>
            <person name="Cypionka H."/>
        </authorList>
    </citation>
    <scope>NUCLEOTIDE SEQUENCE [LARGE SCALE GENOMIC DNA]</scope>
    <source>
        <strain evidence="1 2">59.16B</strain>
    </source>
</reference>
<comment type="caution">
    <text evidence="1">The sequence shown here is derived from an EMBL/GenBank/DDBJ whole genome shotgun (WGS) entry which is preliminary data.</text>
</comment>
<dbReference type="OrthoDB" id="1521695at2"/>
<organism evidence="1 2">
    <name type="scientific">Labilibaculum filiforme</name>
    <dbReference type="NCBI Taxonomy" id="1940526"/>
    <lineage>
        <taxon>Bacteria</taxon>
        <taxon>Pseudomonadati</taxon>
        <taxon>Bacteroidota</taxon>
        <taxon>Bacteroidia</taxon>
        <taxon>Marinilabiliales</taxon>
        <taxon>Marinifilaceae</taxon>
        <taxon>Labilibaculum</taxon>
    </lineage>
</organism>
<dbReference type="AlphaFoldDB" id="A0A2N3HYD7"/>
<sequence>MSEKESVSSISSIGKYFLSYPFQDFPSIPENSTQNLMDYADGQQLRKYQWDDIHNLRDVKLWGQEEEGNASHDVNINGLITWIKGNKGSHLDLVQNKFYNFNVWGNKALETKLAGQKAWVYSEVFDDGKIDLQTPHVDFVINEDYHSGFYLSYKYEGKSEDAVRIWTYSYSDFELLLKDLEYPLDDKFKTKIVASYEEYLEVNGADCNKIDVVFENIPDFVNATISIEDRIKYLKTISGCSIFNGRWIWGTENDTNEGLAVLNLLKTKDEQQKNALFYKLENENKLLIDLYGNLGGDNLEQFIQVLSGLAVDSWSKDNLDVDGNVYYIWNDSSVDVKGRIEGDVLNIWSHIMPGSLLSQNPIPINNEKFDPLEALAICYNDGEVASDDKVVYLPALYLYWVADNKDTEDGIKSVSFFLNFVGAGSASKVLFKGGTYLAKVLAIAELSNFALNTLITNPILAERLKQTDEGKAFLDVWPTISTAIDLTQISTELLTNFVKNSKSVSNVLSDLPEAEAKRLDDLIAKSDEVLVKRGMPGVVDDILISKLSGELRDFATNFKLSGKVETLPDGKTLILKAESGDELGRIVNNKLEITNEQIVKIQKDYRPSPSLYMSKADIANHLNKFRNEGGAFIIRKSDLLNPNYTTIAPRKFIGLKSEMDEIVARFNSANYDTQVLIDELDLGDKYFKTNDEVYLITVKPDKGFEFDMPSGNENGAYDGLWVPGGKTKHGTSEAVLSNSASFEHSNSWKNLVDFFGVENVQKLK</sequence>
<dbReference type="Proteomes" id="UP000233535">
    <property type="component" value="Unassembled WGS sequence"/>
</dbReference>
<evidence type="ECO:0000313" key="2">
    <source>
        <dbReference type="Proteomes" id="UP000233535"/>
    </source>
</evidence>
<dbReference type="RefSeq" id="WP_101261270.1">
    <property type="nucleotide sequence ID" value="NZ_MVDD01000006.1"/>
</dbReference>
<dbReference type="EMBL" id="MVDD01000006">
    <property type="protein sequence ID" value="PKQ63064.1"/>
    <property type="molecule type" value="Genomic_DNA"/>
</dbReference>
<gene>
    <name evidence="1" type="ORF">BZG02_09860</name>
</gene>
<keyword evidence="2" id="KW-1185">Reference proteome</keyword>
<accession>A0A2N3HYD7</accession>
<protein>
    <submittedName>
        <fullName evidence="1">Uncharacterized protein</fullName>
    </submittedName>
</protein>
<name>A0A2N3HYD7_9BACT</name>
<evidence type="ECO:0000313" key="1">
    <source>
        <dbReference type="EMBL" id="PKQ63064.1"/>
    </source>
</evidence>
<proteinExistence type="predicted"/>